<gene>
    <name evidence="1" type="ORF">OC680_00905</name>
</gene>
<accession>A0ABT9DD79</accession>
<proteinExistence type="predicted"/>
<organism evidence="1 2">
    <name type="scientific">Candidatus Phytoplasma melaleucae</name>
    <dbReference type="NCBI Taxonomy" id="2982630"/>
    <lineage>
        <taxon>Bacteria</taxon>
        <taxon>Bacillati</taxon>
        <taxon>Mycoplasmatota</taxon>
        <taxon>Mollicutes</taxon>
        <taxon>Acholeplasmatales</taxon>
        <taxon>Acholeplasmataceae</taxon>
        <taxon>Candidatus Phytoplasma</taxon>
    </lineage>
</organism>
<reference evidence="1 2" key="1">
    <citation type="journal article" date="2023" name="Int. J. Syst. Evol. Microbiol.">
        <title>The observation of taxonomic boundaries for the 16SrII and 16SrXXV phytoplasmas using genome-based delimitation.</title>
        <authorList>
            <person name="Rodrigues Jardim B."/>
            <person name="Tran-Nguyen L.T.T."/>
            <person name="Gambley C."/>
            <person name="Al-Sadi A.M."/>
            <person name="Al-Subhi A.M."/>
            <person name="Foissac X."/>
            <person name="Salar P."/>
            <person name="Cai H."/>
            <person name="Yang J.Y."/>
            <person name="Davis R."/>
            <person name="Jones L."/>
            <person name="Rodoni B."/>
            <person name="Constable F.E."/>
        </authorList>
    </citation>
    <scope>NUCLEOTIDE SEQUENCE [LARGE SCALE GENOMIC DNA]</scope>
    <source>
        <strain evidence="1">BAWM-155c</strain>
    </source>
</reference>
<dbReference type="RefSeq" id="WP_304515245.1">
    <property type="nucleotide sequence ID" value="NZ_JAOSID010000003.1"/>
</dbReference>
<evidence type="ECO:0008006" key="3">
    <source>
        <dbReference type="Google" id="ProtNLM"/>
    </source>
</evidence>
<evidence type="ECO:0000313" key="1">
    <source>
        <dbReference type="EMBL" id="MDO8168042.1"/>
    </source>
</evidence>
<keyword evidence="2" id="KW-1185">Reference proteome</keyword>
<dbReference type="EMBL" id="JAOSID010000003">
    <property type="protein sequence ID" value="MDO8168042.1"/>
    <property type="molecule type" value="Genomic_DNA"/>
</dbReference>
<sequence>MSSKMTKMKIVNVSLLLLYLLVVRGLFSHYYNNILAMSDNNREVNVSQVNDEADFQQKIIEIDNKLVFYREQLQKFIEQLELARSSEPTKSHGALRALIRNTNQLIGNLVEQRALYLTEMENRTRRI</sequence>
<name>A0ABT9DD79_9MOLU</name>
<protein>
    <recommendedName>
        <fullName evidence="3">Effector</fullName>
    </recommendedName>
</protein>
<comment type="caution">
    <text evidence="1">The sequence shown here is derived from an EMBL/GenBank/DDBJ whole genome shotgun (WGS) entry which is preliminary data.</text>
</comment>
<evidence type="ECO:0000313" key="2">
    <source>
        <dbReference type="Proteomes" id="UP001172036"/>
    </source>
</evidence>
<dbReference type="Proteomes" id="UP001172036">
    <property type="component" value="Unassembled WGS sequence"/>
</dbReference>